<dbReference type="EMBL" id="KE525346">
    <property type="protein sequence ID" value="KFB49555.1"/>
    <property type="molecule type" value="Genomic_DNA"/>
</dbReference>
<proteinExistence type="predicted"/>
<dbReference type="EnsemblMetazoa" id="ASIC017562-RA">
    <property type="protein sequence ID" value="ASIC017562-PA"/>
    <property type="gene ID" value="ASIC017562"/>
</dbReference>
<protein>
    <submittedName>
        <fullName evidence="2 3">Uncharacterized protein</fullName>
    </submittedName>
</protein>
<feature type="region of interest" description="Disordered" evidence="1">
    <location>
        <begin position="45"/>
        <end position="64"/>
    </location>
</feature>
<reference evidence="2 4" key="1">
    <citation type="journal article" date="2014" name="BMC Genomics">
        <title>Genome sequence of Anopheles sinensis provides insight into genetics basis of mosquito competence for malaria parasites.</title>
        <authorList>
            <person name="Zhou D."/>
            <person name="Zhang D."/>
            <person name="Ding G."/>
            <person name="Shi L."/>
            <person name="Hou Q."/>
            <person name="Ye Y."/>
            <person name="Xu Y."/>
            <person name="Zhou H."/>
            <person name="Xiong C."/>
            <person name="Li S."/>
            <person name="Yu J."/>
            <person name="Hong S."/>
            <person name="Yu X."/>
            <person name="Zou P."/>
            <person name="Chen C."/>
            <person name="Chang X."/>
            <person name="Wang W."/>
            <person name="Lv Y."/>
            <person name="Sun Y."/>
            <person name="Ma L."/>
            <person name="Shen B."/>
            <person name="Zhu C."/>
        </authorList>
    </citation>
    <scope>NUCLEOTIDE SEQUENCE [LARGE SCALE GENOMIC DNA]</scope>
</reference>
<evidence type="ECO:0000313" key="3">
    <source>
        <dbReference type="EnsemblMetazoa" id="ASIC017562-PA"/>
    </source>
</evidence>
<reference evidence="3" key="2">
    <citation type="submission" date="2020-05" db="UniProtKB">
        <authorList>
            <consortium name="EnsemblMetazoa"/>
        </authorList>
    </citation>
    <scope>IDENTIFICATION</scope>
</reference>
<evidence type="ECO:0000313" key="2">
    <source>
        <dbReference type="EMBL" id="KFB49555.1"/>
    </source>
</evidence>
<gene>
    <name evidence="2" type="ORF">ZHAS_00017562</name>
</gene>
<dbReference type="Proteomes" id="UP000030765">
    <property type="component" value="Unassembled WGS sequence"/>
</dbReference>
<evidence type="ECO:0000313" key="4">
    <source>
        <dbReference type="Proteomes" id="UP000030765"/>
    </source>
</evidence>
<organism evidence="2">
    <name type="scientific">Anopheles sinensis</name>
    <name type="common">Mosquito</name>
    <dbReference type="NCBI Taxonomy" id="74873"/>
    <lineage>
        <taxon>Eukaryota</taxon>
        <taxon>Metazoa</taxon>
        <taxon>Ecdysozoa</taxon>
        <taxon>Arthropoda</taxon>
        <taxon>Hexapoda</taxon>
        <taxon>Insecta</taxon>
        <taxon>Pterygota</taxon>
        <taxon>Neoptera</taxon>
        <taxon>Endopterygota</taxon>
        <taxon>Diptera</taxon>
        <taxon>Nematocera</taxon>
        <taxon>Culicoidea</taxon>
        <taxon>Culicidae</taxon>
        <taxon>Anophelinae</taxon>
        <taxon>Anopheles</taxon>
    </lineage>
</organism>
<keyword evidence="4" id="KW-1185">Reference proteome</keyword>
<name>A0A084WH61_ANOSI</name>
<accession>A0A084WH61</accession>
<evidence type="ECO:0000256" key="1">
    <source>
        <dbReference type="SAM" id="MobiDB-lite"/>
    </source>
</evidence>
<dbReference type="EMBL" id="ATLV01023791">
    <property type="status" value="NOT_ANNOTATED_CDS"/>
    <property type="molecule type" value="Genomic_DNA"/>
</dbReference>
<dbReference type="VEuPathDB" id="VectorBase:ASIC017562"/>
<dbReference type="AlphaFoldDB" id="A0A084WH61"/>
<sequence>MSTTTSSTHISRADDRRQWDLHRSTEGQAIGVFYSKLYCTGKHSRRMEGGETEYDDGDSVPGGA</sequence>